<dbReference type="EMBL" id="JACATZ010000001">
    <property type="protein sequence ID" value="NWJ46707.1"/>
    <property type="molecule type" value="Genomic_DNA"/>
</dbReference>
<dbReference type="SFLD" id="SFLDG00301">
    <property type="entry name" value="RuBisCO-like_proteins"/>
    <property type="match status" value="1"/>
</dbReference>
<name>A0A8T7M061_9CHLR</name>
<dbReference type="RefSeq" id="WP_341467959.1">
    <property type="nucleotide sequence ID" value="NZ_CP128399.1"/>
</dbReference>
<dbReference type="GO" id="GO:0015977">
    <property type="term" value="P:carbon fixation"/>
    <property type="evidence" value="ECO:0007669"/>
    <property type="project" value="InterPro"/>
</dbReference>
<organism evidence="2 4">
    <name type="scientific">Candidatus Chlorohelix allophototropha</name>
    <dbReference type="NCBI Taxonomy" id="3003348"/>
    <lineage>
        <taxon>Bacteria</taxon>
        <taxon>Bacillati</taxon>
        <taxon>Chloroflexota</taxon>
        <taxon>Chloroflexia</taxon>
        <taxon>Candidatus Chloroheliales</taxon>
        <taxon>Candidatus Chloroheliaceae</taxon>
        <taxon>Candidatus Chlorohelix</taxon>
    </lineage>
</organism>
<dbReference type="Proteomes" id="UP000521676">
    <property type="component" value="Unassembled WGS sequence"/>
</dbReference>
<evidence type="ECO:0000313" key="5">
    <source>
        <dbReference type="Proteomes" id="UP001431572"/>
    </source>
</evidence>
<dbReference type="SFLD" id="SFLDS00014">
    <property type="entry name" value="RuBisCO"/>
    <property type="match status" value="1"/>
</dbReference>
<dbReference type="InterPro" id="IPR033966">
    <property type="entry name" value="RuBisCO"/>
</dbReference>
<reference evidence="2 4" key="1">
    <citation type="submission" date="2020-06" db="EMBL/GenBank/DDBJ databases">
        <title>Anoxygenic phototrophic Chloroflexota member uses a Type I reaction center.</title>
        <authorList>
            <person name="Tsuji J.M."/>
            <person name="Shaw N.A."/>
            <person name="Nagashima S."/>
            <person name="Venkiteswaran J."/>
            <person name="Schiff S.L."/>
            <person name="Hanada S."/>
            <person name="Tank M."/>
            <person name="Neufeld J.D."/>
        </authorList>
    </citation>
    <scope>NUCLEOTIDE SEQUENCE [LARGE SCALE GENOMIC DNA]</scope>
    <source>
        <strain evidence="2">L227-S17</strain>
    </source>
</reference>
<evidence type="ECO:0000259" key="1">
    <source>
        <dbReference type="Pfam" id="PF00016"/>
    </source>
</evidence>
<dbReference type="SUPFAM" id="SSF54966">
    <property type="entry name" value="RuBisCO, large subunit, small (N-terminal) domain"/>
    <property type="match status" value="1"/>
</dbReference>
<dbReference type="Gene3D" id="3.20.20.110">
    <property type="entry name" value="Ribulose bisphosphate carboxylase, large subunit, C-terminal domain"/>
    <property type="match status" value="1"/>
</dbReference>
<proteinExistence type="predicted"/>
<accession>A0A8T7M061</accession>
<gene>
    <name evidence="2" type="ORF">HXX08_12575</name>
    <name evidence="3" type="ORF">OZ401_001861</name>
</gene>
<dbReference type="PANTHER" id="PTHR42704:SF17">
    <property type="entry name" value="RIBULOSE BISPHOSPHATE CARBOXYLASE LARGE CHAIN"/>
    <property type="match status" value="1"/>
</dbReference>
<dbReference type="Pfam" id="PF00016">
    <property type="entry name" value="RuBisCO_large"/>
    <property type="match status" value="1"/>
</dbReference>
<dbReference type="AlphaFoldDB" id="A0A8T7M061"/>
<dbReference type="InterPro" id="IPR036422">
    <property type="entry name" value="RuBisCO_lsu_N_sf"/>
</dbReference>
<sequence length="391" mass="43139">MNEALKRKESDERFSVTYRITVYDNRSIDEHARDITVEQSVEIPHDCIPDEIHERGIVGWIESIELVPHTRNQHDVVISYRSDNTAFSIPQFLNVIYGNISLKKGIKIIKLDLTSALLEVFGGPAYGIEGIRALTGTYKRPLACTALKPLGLSTNQLAKMAGEYARGGLDIIKEDHGMADMAYHRFVERVPRFQEAVREANAKTGGNTLFFPMISGGFDEIEQQVALAKSLDIKGILVAPLLVGVDTVRALARKYKLAIMTHPSFTGTHFHDPAHGMTPAVLLGTIFRLIGADISIFINSGGRFAVTEEECQDLAIALRGTLGHIKPSFPCPGGGMRLDRIEAMAQSFGQDTVMLIGGALMQHSRDLEKSASVFMEGIRQHFGEERRAVAH</sequence>
<dbReference type="Proteomes" id="UP001431572">
    <property type="component" value="Chromosome 1"/>
</dbReference>
<evidence type="ECO:0000313" key="4">
    <source>
        <dbReference type="Proteomes" id="UP000521676"/>
    </source>
</evidence>
<protein>
    <submittedName>
        <fullName evidence="2">Ribulose 1,5-bisphosphate carboxylase</fullName>
    </submittedName>
    <submittedName>
        <fullName evidence="3">RuBisCO large subunit C-terminal-like domain-containing protein</fullName>
    </submittedName>
</protein>
<feature type="domain" description="Ribulose bisphosphate carboxylase large subunit C-terminal" evidence="1">
    <location>
        <begin position="128"/>
        <end position="364"/>
    </location>
</feature>
<dbReference type="GO" id="GO:0016984">
    <property type="term" value="F:ribulose-bisphosphate carboxylase activity"/>
    <property type="evidence" value="ECO:0007669"/>
    <property type="project" value="InterPro"/>
</dbReference>
<evidence type="ECO:0000313" key="2">
    <source>
        <dbReference type="EMBL" id="NWJ46707.1"/>
    </source>
</evidence>
<dbReference type="SUPFAM" id="SSF51649">
    <property type="entry name" value="RuBisCo, C-terminal domain"/>
    <property type="match status" value="1"/>
</dbReference>
<dbReference type="EMBL" id="CP128399">
    <property type="protein sequence ID" value="WJW66078.1"/>
    <property type="molecule type" value="Genomic_DNA"/>
</dbReference>
<dbReference type="CDD" id="cd08210">
    <property type="entry name" value="RLP_RrRLP"/>
    <property type="match status" value="1"/>
</dbReference>
<dbReference type="InterPro" id="IPR000685">
    <property type="entry name" value="RuBisCO_lsu_C"/>
</dbReference>
<dbReference type="PANTHER" id="PTHR42704">
    <property type="entry name" value="RIBULOSE BISPHOSPHATE CARBOXYLASE"/>
    <property type="match status" value="1"/>
</dbReference>
<keyword evidence="5" id="KW-1185">Reference proteome</keyword>
<evidence type="ECO:0000313" key="3">
    <source>
        <dbReference type="EMBL" id="WJW66078.1"/>
    </source>
</evidence>
<reference evidence="3" key="2">
    <citation type="journal article" date="2024" name="Nature">
        <title>Anoxygenic phototroph of the Chloroflexota uses a type I reaction centre.</title>
        <authorList>
            <person name="Tsuji J.M."/>
            <person name="Shaw N.A."/>
            <person name="Nagashima S."/>
            <person name="Venkiteswaran J.J."/>
            <person name="Schiff S.L."/>
            <person name="Watanabe T."/>
            <person name="Fukui M."/>
            <person name="Hanada S."/>
            <person name="Tank M."/>
            <person name="Neufeld J.D."/>
        </authorList>
    </citation>
    <scope>NUCLEOTIDE SEQUENCE</scope>
    <source>
        <strain evidence="3">L227-S17</strain>
    </source>
</reference>
<dbReference type="GO" id="GO:0000287">
    <property type="term" value="F:magnesium ion binding"/>
    <property type="evidence" value="ECO:0007669"/>
    <property type="project" value="InterPro"/>
</dbReference>
<dbReference type="Gene3D" id="3.30.70.150">
    <property type="entry name" value="RuBisCO large subunit, N-terminal domain"/>
    <property type="match status" value="1"/>
</dbReference>
<dbReference type="InterPro" id="IPR036376">
    <property type="entry name" value="RuBisCO_lsu_C_sf"/>
</dbReference>